<dbReference type="InterPro" id="IPR038218">
    <property type="entry name" value="YuzD-like_sp"/>
</dbReference>
<evidence type="ECO:0008006" key="2">
    <source>
        <dbReference type="Google" id="ProtNLM"/>
    </source>
</evidence>
<comment type="caution">
    <text evidence="1">The sequence shown here is derived from an EMBL/GenBank/DDBJ whole genome shotgun (WGS) entry which is preliminary data.</text>
</comment>
<accession>A0A0W8E3S1</accession>
<dbReference type="SUPFAM" id="SSF52833">
    <property type="entry name" value="Thioredoxin-like"/>
    <property type="match status" value="1"/>
</dbReference>
<dbReference type="InterPro" id="IPR036249">
    <property type="entry name" value="Thioredoxin-like_sf"/>
</dbReference>
<reference evidence="1" key="1">
    <citation type="journal article" date="2015" name="Proc. Natl. Acad. Sci. U.S.A.">
        <title>Networks of energetic and metabolic interactions define dynamics in microbial communities.</title>
        <authorList>
            <person name="Embree M."/>
            <person name="Liu J.K."/>
            <person name="Al-Bassam M.M."/>
            <person name="Zengler K."/>
        </authorList>
    </citation>
    <scope>NUCLEOTIDE SEQUENCE</scope>
</reference>
<name>A0A0W8E3S1_9ZZZZ</name>
<evidence type="ECO:0000313" key="1">
    <source>
        <dbReference type="EMBL" id="KUG03319.1"/>
    </source>
</evidence>
<dbReference type="Gene3D" id="3.40.30.30">
    <property type="entry name" value="Hypothetical protein sa0798"/>
    <property type="match status" value="1"/>
</dbReference>
<sequence length="109" mass="11586">MNTIKIKVYGGINAAGGGCGCGCSGCTPADARAEFEAVQADLLKKYGEEALDFEFIDTGDDLHKYPKVQEIIQAGYSFPVIVVDGNPRLAGGMPMESMLKIINEIQAAQ</sequence>
<dbReference type="InterPro" id="IPR009190">
    <property type="entry name" value="DUF1462"/>
</dbReference>
<proteinExistence type="predicted"/>
<dbReference type="PROSITE" id="PS51257">
    <property type="entry name" value="PROKAR_LIPOPROTEIN"/>
    <property type="match status" value="1"/>
</dbReference>
<dbReference type="Pfam" id="PF07315">
    <property type="entry name" value="DUF1462"/>
    <property type="match status" value="1"/>
</dbReference>
<protein>
    <recommendedName>
        <fullName evidence="2">Thioredoxin-like fold domain-containing protein</fullName>
    </recommendedName>
</protein>
<gene>
    <name evidence="1" type="ORF">ASZ90_019282</name>
</gene>
<dbReference type="EMBL" id="LNQE01001886">
    <property type="protein sequence ID" value="KUG03319.1"/>
    <property type="molecule type" value="Genomic_DNA"/>
</dbReference>
<dbReference type="AlphaFoldDB" id="A0A0W8E3S1"/>
<organism evidence="1">
    <name type="scientific">hydrocarbon metagenome</name>
    <dbReference type="NCBI Taxonomy" id="938273"/>
    <lineage>
        <taxon>unclassified sequences</taxon>
        <taxon>metagenomes</taxon>
        <taxon>ecological metagenomes</taxon>
    </lineage>
</organism>